<evidence type="ECO:0000313" key="1">
    <source>
        <dbReference type="EMBL" id="MCB5411785.1"/>
    </source>
</evidence>
<reference evidence="1 2" key="1">
    <citation type="submission" date="2020-07" db="EMBL/GenBank/DDBJ databases">
        <title>Pseudogemmobacter sp. nov., isolated from poultry manure in Taiwan.</title>
        <authorList>
            <person name="Lin S.-Y."/>
            <person name="Tang Y.-S."/>
            <person name="Young C.-C."/>
        </authorList>
    </citation>
    <scope>NUCLEOTIDE SEQUENCE [LARGE SCALE GENOMIC DNA]</scope>
    <source>
        <strain evidence="1 2">CC-YST710</strain>
    </source>
</reference>
<dbReference type="RefSeq" id="WP_226937236.1">
    <property type="nucleotide sequence ID" value="NZ_JACDXX010000020.1"/>
</dbReference>
<organism evidence="1 2">
    <name type="scientific">Pseudogemmobacter faecipullorum</name>
    <dbReference type="NCBI Taxonomy" id="2755041"/>
    <lineage>
        <taxon>Bacteria</taxon>
        <taxon>Pseudomonadati</taxon>
        <taxon>Pseudomonadota</taxon>
        <taxon>Alphaproteobacteria</taxon>
        <taxon>Rhodobacterales</taxon>
        <taxon>Paracoccaceae</taxon>
        <taxon>Pseudogemmobacter</taxon>
    </lineage>
</organism>
<sequence length="143" mass="15012">MLSFTAPAVTPAEALAYLTAGGATGWPSTETDQKTAIIRGQRYIAARFNQRWLTEWANDEAPEAVKYAICEAALAEAVKPGSLSPVSTPSTDKVLVQAGKLAWERVKGAGGPDGYVPRLSIVEGLLAGLVRSSTGGVHFLARA</sequence>
<dbReference type="Proteomes" id="UP001198571">
    <property type="component" value="Unassembled WGS sequence"/>
</dbReference>
<evidence type="ECO:0000313" key="2">
    <source>
        <dbReference type="Proteomes" id="UP001198571"/>
    </source>
</evidence>
<gene>
    <name evidence="1" type="ORF">H0485_17465</name>
</gene>
<keyword evidence="2" id="KW-1185">Reference proteome</keyword>
<comment type="caution">
    <text evidence="1">The sequence shown here is derived from an EMBL/GenBank/DDBJ whole genome shotgun (WGS) entry which is preliminary data.</text>
</comment>
<protein>
    <submittedName>
        <fullName evidence="1">Uncharacterized protein</fullName>
    </submittedName>
</protein>
<proteinExistence type="predicted"/>
<dbReference type="EMBL" id="JACDXX010000020">
    <property type="protein sequence ID" value="MCB5411785.1"/>
    <property type="molecule type" value="Genomic_DNA"/>
</dbReference>
<accession>A0ABS8CSN2</accession>
<name>A0ABS8CSN2_9RHOB</name>